<dbReference type="InterPro" id="IPR013762">
    <property type="entry name" value="Integrase-like_cat_sf"/>
</dbReference>
<evidence type="ECO:0000313" key="3">
    <source>
        <dbReference type="Proteomes" id="UP000316095"/>
    </source>
</evidence>
<comment type="caution">
    <text evidence="2">The sequence shown here is derived from an EMBL/GenBank/DDBJ whole genome shotgun (WGS) entry which is preliminary data.</text>
</comment>
<evidence type="ECO:0000256" key="1">
    <source>
        <dbReference type="ARBA" id="ARBA00023172"/>
    </source>
</evidence>
<evidence type="ECO:0000313" key="2">
    <source>
        <dbReference type="EMBL" id="TWT59587.1"/>
    </source>
</evidence>
<dbReference type="GO" id="GO:0006310">
    <property type="term" value="P:DNA recombination"/>
    <property type="evidence" value="ECO:0007669"/>
    <property type="project" value="UniProtKB-KW"/>
</dbReference>
<dbReference type="Proteomes" id="UP000316095">
    <property type="component" value="Unassembled WGS sequence"/>
</dbReference>
<sequence>MDVSHFTQTDSEWTQKYGKKFKMQRFTEFPAGIAAPEKVRVYRRADYFLLQWWEPSEKKNVAERVQGDLLTAIVRARTIDERLTHYRSSCTGTRRLGNQQLIGQYIEDLQQRAAAGEISPATARRYASALEHYRGFVSQPKIEKRWATAASVDRKFVQELRAYLSQLQISPNGHTNTATRPLRSAEYVLDVIRSMYTWAADGQRGNLLPAGFSNPFCGNRTRNHRRAPDLFGEPDITISMACDFLKECDCFQLRLFIPLILFGLRASEPCFIFREDLSSEWLQVVCRPGFDYDTKGLRDKRFPIPELVHTLLATDSDRHCLLFPQRMIFQGNKQPQKSFATVQEFSDDFQTQIQKRNVPSPEQRQRLLKLQIRKAGGINYDQVEHEFHGIQQKLGWPSQATLKDFRHLFSTSLENSGVPLFYRKYLMGQSPGNSPIVGYTHVNELKRQYDLALDRTLAPVVEILSKRMSQLKLTQACC</sequence>
<gene>
    <name evidence="2" type="ORF">Pan54_02950</name>
</gene>
<name>A0A5C5X8Y9_9PLAN</name>
<dbReference type="GO" id="GO:0003677">
    <property type="term" value="F:DNA binding"/>
    <property type="evidence" value="ECO:0007669"/>
    <property type="project" value="InterPro"/>
</dbReference>
<dbReference type="Gene3D" id="1.10.443.10">
    <property type="entry name" value="Intergrase catalytic core"/>
    <property type="match status" value="1"/>
</dbReference>
<keyword evidence="3" id="KW-1185">Reference proteome</keyword>
<protein>
    <recommendedName>
        <fullName evidence="4">Core-binding (CB) domain-containing protein</fullName>
    </recommendedName>
</protein>
<dbReference type="EMBL" id="SJPG01000001">
    <property type="protein sequence ID" value="TWT59587.1"/>
    <property type="molecule type" value="Genomic_DNA"/>
</dbReference>
<evidence type="ECO:0008006" key="4">
    <source>
        <dbReference type="Google" id="ProtNLM"/>
    </source>
</evidence>
<dbReference type="GO" id="GO:0015074">
    <property type="term" value="P:DNA integration"/>
    <property type="evidence" value="ECO:0007669"/>
    <property type="project" value="InterPro"/>
</dbReference>
<proteinExistence type="predicted"/>
<dbReference type="SUPFAM" id="SSF56349">
    <property type="entry name" value="DNA breaking-rejoining enzymes"/>
    <property type="match status" value="1"/>
</dbReference>
<dbReference type="InterPro" id="IPR011010">
    <property type="entry name" value="DNA_brk_join_enz"/>
</dbReference>
<keyword evidence="1" id="KW-0233">DNA recombination</keyword>
<reference evidence="2 3" key="1">
    <citation type="submission" date="2019-02" db="EMBL/GenBank/DDBJ databases">
        <title>Deep-cultivation of Planctomycetes and their phenomic and genomic characterization uncovers novel biology.</title>
        <authorList>
            <person name="Wiegand S."/>
            <person name="Jogler M."/>
            <person name="Boedeker C."/>
            <person name="Pinto D."/>
            <person name="Vollmers J."/>
            <person name="Rivas-Marin E."/>
            <person name="Kohn T."/>
            <person name="Peeters S.H."/>
            <person name="Heuer A."/>
            <person name="Rast P."/>
            <person name="Oberbeckmann S."/>
            <person name="Bunk B."/>
            <person name="Jeske O."/>
            <person name="Meyerdierks A."/>
            <person name="Storesund J.E."/>
            <person name="Kallscheuer N."/>
            <person name="Luecker S."/>
            <person name="Lage O.M."/>
            <person name="Pohl T."/>
            <person name="Merkel B.J."/>
            <person name="Hornburger P."/>
            <person name="Mueller R.-W."/>
            <person name="Bruemmer F."/>
            <person name="Labrenz M."/>
            <person name="Spormann A.M."/>
            <person name="Op Den Camp H."/>
            <person name="Overmann J."/>
            <person name="Amann R."/>
            <person name="Jetten M.S.M."/>
            <person name="Mascher T."/>
            <person name="Medema M.H."/>
            <person name="Devos D.P."/>
            <person name="Kaster A.-K."/>
            <person name="Ovreas L."/>
            <person name="Rohde M."/>
            <person name="Galperin M.Y."/>
            <person name="Jogler C."/>
        </authorList>
    </citation>
    <scope>NUCLEOTIDE SEQUENCE [LARGE SCALE GENOMIC DNA]</scope>
    <source>
        <strain evidence="2 3">Pan54</strain>
    </source>
</reference>
<dbReference type="AlphaFoldDB" id="A0A5C5X8Y9"/>
<accession>A0A5C5X8Y9</accession>
<organism evidence="2 3">
    <name type="scientific">Rubinisphaera italica</name>
    <dbReference type="NCBI Taxonomy" id="2527969"/>
    <lineage>
        <taxon>Bacteria</taxon>
        <taxon>Pseudomonadati</taxon>
        <taxon>Planctomycetota</taxon>
        <taxon>Planctomycetia</taxon>
        <taxon>Planctomycetales</taxon>
        <taxon>Planctomycetaceae</taxon>
        <taxon>Rubinisphaera</taxon>
    </lineage>
</organism>